<proteinExistence type="predicted"/>
<evidence type="ECO:0000259" key="1">
    <source>
        <dbReference type="Pfam" id="PF04324"/>
    </source>
</evidence>
<sequence length="74" mass="7761">MYVCLCSGMNCRQVKQALSEGARSHAQVFLRNGLRPSCGRCRDTIVGMIDEHAAQAGANDGAPAALDPLSVAAE</sequence>
<dbReference type="Pfam" id="PF04324">
    <property type="entry name" value="Fer2_BFD"/>
    <property type="match status" value="1"/>
</dbReference>
<dbReference type="RefSeq" id="WP_143596212.1">
    <property type="nucleotide sequence ID" value="NZ_FWZX01000008.1"/>
</dbReference>
<dbReference type="InterPro" id="IPR041854">
    <property type="entry name" value="BFD-like_2Fe2S-bd_dom_sf"/>
</dbReference>
<dbReference type="InterPro" id="IPR007419">
    <property type="entry name" value="BFD-like_2Fe2S-bd_dom"/>
</dbReference>
<dbReference type="Gene3D" id="1.10.10.1100">
    <property type="entry name" value="BFD-like [2Fe-2S]-binding domain"/>
    <property type="match status" value="1"/>
</dbReference>
<reference evidence="2 3" key="1">
    <citation type="submission" date="2017-04" db="EMBL/GenBank/DDBJ databases">
        <authorList>
            <person name="Afonso C.L."/>
            <person name="Miller P.J."/>
            <person name="Scott M.A."/>
            <person name="Spackman E."/>
            <person name="Goraichik I."/>
            <person name="Dimitrov K.M."/>
            <person name="Suarez D.L."/>
            <person name="Swayne D.E."/>
        </authorList>
    </citation>
    <scope>NUCLEOTIDE SEQUENCE [LARGE SCALE GENOMIC DNA]</scope>
    <source>
        <strain evidence="2 3">USBA 355</strain>
    </source>
</reference>
<protein>
    <submittedName>
        <fullName evidence="2">Bacterioferritin-associated ferredoxin</fullName>
    </submittedName>
</protein>
<organism evidence="2 3">
    <name type="scientific">Tistlia consotensis USBA 355</name>
    <dbReference type="NCBI Taxonomy" id="560819"/>
    <lineage>
        <taxon>Bacteria</taxon>
        <taxon>Pseudomonadati</taxon>
        <taxon>Pseudomonadota</taxon>
        <taxon>Alphaproteobacteria</taxon>
        <taxon>Rhodospirillales</taxon>
        <taxon>Rhodovibrionaceae</taxon>
        <taxon>Tistlia</taxon>
    </lineage>
</organism>
<accession>A0A1Y6BQZ3</accession>
<evidence type="ECO:0000313" key="2">
    <source>
        <dbReference type="EMBL" id="SMF23515.1"/>
    </source>
</evidence>
<keyword evidence="3" id="KW-1185">Reference proteome</keyword>
<name>A0A1Y6BQZ3_9PROT</name>
<dbReference type="EMBL" id="FWZX01000008">
    <property type="protein sequence ID" value="SMF23515.1"/>
    <property type="molecule type" value="Genomic_DNA"/>
</dbReference>
<gene>
    <name evidence="2" type="ORF">SAMN05428998_10820</name>
</gene>
<dbReference type="AlphaFoldDB" id="A0A1Y6BQZ3"/>
<feature type="domain" description="BFD-like [2Fe-2S]-binding" evidence="1">
    <location>
        <begin position="2"/>
        <end position="51"/>
    </location>
</feature>
<dbReference type="Proteomes" id="UP000192917">
    <property type="component" value="Unassembled WGS sequence"/>
</dbReference>
<dbReference type="STRING" id="560819.SAMN05428998_10820"/>
<evidence type="ECO:0000313" key="3">
    <source>
        <dbReference type="Proteomes" id="UP000192917"/>
    </source>
</evidence>